<reference evidence="1" key="1">
    <citation type="submission" date="2009-10" db="EMBL/GenBank/DDBJ databases">
        <authorList>
            <consortium name="Los Alamos National Laboratory (LANL)"/>
            <consortium name="National Microbial Pathogen Data Resource (NMPDR)"/>
            <person name="Munk A.C."/>
            <person name="Tapia R."/>
            <person name="Green L."/>
            <person name="Rogers Y."/>
            <person name="Detter J.C."/>
            <person name="Bruce D."/>
            <person name="Brettin T.S."/>
            <person name="Colwell R."/>
            <person name="Huq A."/>
            <person name="Grim C.J."/>
            <person name="Hasan N.A."/>
            <person name="Vonstein V."/>
            <person name="Bartels D."/>
        </authorList>
    </citation>
    <scope>NUCLEOTIDE SEQUENCE</scope>
    <source>
        <strain evidence="1">EX25</strain>
    </source>
</reference>
<evidence type="ECO:0000313" key="2">
    <source>
        <dbReference type="Proteomes" id="UP000002571"/>
    </source>
</evidence>
<protein>
    <submittedName>
        <fullName evidence="1">Uncharacterized protein</fullName>
    </submittedName>
</protein>
<organism evidence="1 2">
    <name type="scientific">Vibrio antiquarius (strain Ex25)</name>
    <dbReference type="NCBI Taxonomy" id="150340"/>
    <lineage>
        <taxon>Bacteria</taxon>
        <taxon>Pseudomonadati</taxon>
        <taxon>Pseudomonadota</taxon>
        <taxon>Gammaproteobacteria</taxon>
        <taxon>Vibrionales</taxon>
        <taxon>Vibrionaceae</taxon>
        <taxon>Vibrio</taxon>
        <taxon>Vibrio diabolicus subgroup</taxon>
    </lineage>
</organism>
<gene>
    <name evidence="1" type="ordered locus">VEA_002340</name>
</gene>
<name>A0ACA6QJH3_VIBAE</name>
<proteinExistence type="predicted"/>
<sequence>MFGRIATKQVFVIFFQVPIMTESIYTHIELGHVPCPENEQFIYDDKNHITY</sequence>
<keyword evidence="2" id="KW-1185">Reference proteome</keyword>
<accession>A0ACA6QJH3</accession>
<dbReference type="Proteomes" id="UP000002571">
    <property type="component" value="Chromosome 1"/>
</dbReference>
<dbReference type="EMBL" id="CP001805">
    <property type="protein sequence ID" value="ACY50502.1"/>
    <property type="molecule type" value="Genomic_DNA"/>
</dbReference>
<evidence type="ECO:0000313" key="1">
    <source>
        <dbReference type="EMBL" id="ACY50502.1"/>
    </source>
</evidence>